<reference evidence="12" key="1">
    <citation type="submission" date="2025-08" db="UniProtKB">
        <authorList>
            <consortium name="RefSeq"/>
        </authorList>
    </citation>
    <scope>IDENTIFICATION</scope>
</reference>
<keyword evidence="7" id="KW-0663">Pyridoxal phosphate</keyword>
<dbReference type="Gene3D" id="1.20.1340.10">
    <property type="entry name" value="dopa decarboxylase, N-terminal domain"/>
    <property type="match status" value="1"/>
</dbReference>
<dbReference type="PANTHER" id="PTHR11999:SF68">
    <property type="entry name" value="HISTIDINE DECARBOXYLASE"/>
    <property type="match status" value="1"/>
</dbReference>
<dbReference type="Pfam" id="PF00282">
    <property type="entry name" value="Pyridoxal_deC"/>
    <property type="match status" value="1"/>
</dbReference>
<feature type="compositionally biased region" description="Basic and acidic residues" evidence="10">
    <location>
        <begin position="610"/>
        <end position="621"/>
    </location>
</feature>
<feature type="region of interest" description="Disordered" evidence="10">
    <location>
        <begin position="513"/>
        <end position="576"/>
    </location>
</feature>
<feature type="compositionally biased region" description="Polar residues" evidence="10">
    <location>
        <begin position="626"/>
        <end position="640"/>
    </location>
</feature>
<feature type="compositionally biased region" description="Polar residues" evidence="10">
    <location>
        <begin position="662"/>
        <end position="672"/>
    </location>
</feature>
<evidence type="ECO:0000256" key="1">
    <source>
        <dbReference type="ARBA" id="ARBA00001933"/>
    </source>
</evidence>
<evidence type="ECO:0000313" key="12">
    <source>
        <dbReference type="RefSeq" id="XP_035826898.1"/>
    </source>
</evidence>
<dbReference type="InterPro" id="IPR015422">
    <property type="entry name" value="PyrdxlP-dep_Trfase_small"/>
</dbReference>
<comment type="similarity">
    <text evidence="2">Belongs to the group II decarboxylase family.</text>
</comment>
<proteinExistence type="inferred from homology"/>
<dbReference type="Gene3D" id="3.40.640.10">
    <property type="entry name" value="Type I PLP-dependent aspartate aminotransferase-like (Major domain)"/>
    <property type="match status" value="1"/>
</dbReference>
<feature type="compositionally biased region" description="Basic and acidic residues" evidence="10">
    <location>
        <begin position="528"/>
        <end position="556"/>
    </location>
</feature>
<keyword evidence="8" id="KW-0456">Lyase</keyword>
<keyword evidence="5" id="KW-0127">Catecholamine biosynthesis</keyword>
<gene>
    <name evidence="12" type="primary">LOC101857263</name>
</gene>
<dbReference type="InterPro" id="IPR021115">
    <property type="entry name" value="Pyridoxal-P_BS"/>
</dbReference>
<keyword evidence="11" id="KW-1185">Reference proteome</keyword>
<dbReference type="Gene3D" id="3.90.1150.10">
    <property type="entry name" value="Aspartate Aminotransferase, domain 1"/>
    <property type="match status" value="1"/>
</dbReference>
<evidence type="ECO:0000256" key="6">
    <source>
        <dbReference type="ARBA" id="ARBA00022793"/>
    </source>
</evidence>
<dbReference type="InterPro" id="IPR002129">
    <property type="entry name" value="PyrdxlP-dep_de-COase"/>
</dbReference>
<evidence type="ECO:0000256" key="10">
    <source>
        <dbReference type="SAM" id="MobiDB-lite"/>
    </source>
</evidence>
<feature type="compositionally biased region" description="Polar residues" evidence="10">
    <location>
        <begin position="682"/>
        <end position="697"/>
    </location>
</feature>
<feature type="compositionally biased region" description="Acidic residues" evidence="10">
    <location>
        <begin position="338"/>
        <end position="355"/>
    </location>
</feature>
<dbReference type="Proteomes" id="UP000694888">
    <property type="component" value="Unplaced"/>
</dbReference>
<evidence type="ECO:0000256" key="7">
    <source>
        <dbReference type="ARBA" id="ARBA00022898"/>
    </source>
</evidence>
<dbReference type="RefSeq" id="XP_035826898.1">
    <property type="nucleotide sequence ID" value="XM_035971005.1"/>
</dbReference>
<evidence type="ECO:0000256" key="8">
    <source>
        <dbReference type="ARBA" id="ARBA00023239"/>
    </source>
</evidence>
<keyword evidence="6" id="KW-0210">Decarboxylase</keyword>
<organism evidence="11 12">
    <name type="scientific">Aplysia californica</name>
    <name type="common">California sea hare</name>
    <dbReference type="NCBI Taxonomy" id="6500"/>
    <lineage>
        <taxon>Eukaryota</taxon>
        <taxon>Metazoa</taxon>
        <taxon>Spiralia</taxon>
        <taxon>Lophotrochozoa</taxon>
        <taxon>Mollusca</taxon>
        <taxon>Gastropoda</taxon>
        <taxon>Heterobranchia</taxon>
        <taxon>Euthyneura</taxon>
        <taxon>Tectipleura</taxon>
        <taxon>Aplysiida</taxon>
        <taxon>Aplysioidea</taxon>
        <taxon>Aplysiidae</taxon>
        <taxon>Aplysia</taxon>
    </lineage>
</organism>
<name>A0ABM1VWV6_APLCA</name>
<dbReference type="PROSITE" id="PS00392">
    <property type="entry name" value="DDC_GAD_HDC_YDC"/>
    <property type="match status" value="1"/>
</dbReference>
<evidence type="ECO:0000256" key="5">
    <source>
        <dbReference type="ARBA" id="ARBA00022584"/>
    </source>
</evidence>
<evidence type="ECO:0000256" key="2">
    <source>
        <dbReference type="ARBA" id="ARBA00009533"/>
    </source>
</evidence>
<evidence type="ECO:0000313" key="11">
    <source>
        <dbReference type="Proteomes" id="UP000694888"/>
    </source>
</evidence>
<dbReference type="SUPFAM" id="SSF53383">
    <property type="entry name" value="PLP-dependent transferases"/>
    <property type="match status" value="2"/>
</dbReference>
<dbReference type="InterPro" id="IPR015424">
    <property type="entry name" value="PyrdxlP-dep_Trfase"/>
</dbReference>
<feature type="region of interest" description="Disordered" evidence="10">
    <location>
        <begin position="593"/>
        <end position="707"/>
    </location>
</feature>
<comment type="subunit">
    <text evidence="3">Homodimer.</text>
</comment>
<evidence type="ECO:0000256" key="3">
    <source>
        <dbReference type="ARBA" id="ARBA00011738"/>
    </source>
</evidence>
<comment type="cofactor">
    <cofactor evidence="1">
        <name>pyridoxal 5'-phosphate</name>
        <dbReference type="ChEBI" id="CHEBI:597326"/>
    </cofactor>
</comment>
<dbReference type="GeneID" id="101857263"/>
<accession>A0ABM1VWV6</accession>
<dbReference type="InterPro" id="IPR015421">
    <property type="entry name" value="PyrdxlP-dep_Trfase_major"/>
</dbReference>
<evidence type="ECO:0000256" key="4">
    <source>
        <dbReference type="ARBA" id="ARBA00012320"/>
    </source>
</evidence>
<dbReference type="InterPro" id="IPR010977">
    <property type="entry name" value="Aromatic_deC"/>
</dbReference>
<dbReference type="PRINTS" id="PR00800">
    <property type="entry name" value="YHDCRBOXLASE"/>
</dbReference>
<sequence length="764" mass="84547">MCLFIYSCIYFPGKEMVDYIADYFLDIRSRRVFPDVQPGYMQALVPDRAPEEPNKWEDIFADVERVIMPGVRQRLVDRSMLADAASCLEFTWASSPACTELETIVMDWLGKMLELPESFLHGEKGSRSLGGGCRSEKLWLHLDAAYAGSAFICPEFRSWMAGIEFSDSFAFNPSKWLMVHFDCSAMWVKDARALHRTFNVEPLYLQHENSGTSPSTPQHWQIALSRRFRALKLWFVLRSFGVSGLQRHIRRGVELAQMFENLVQADLRFEVTAPRWLGMVVFRLVSIQVNERTMIADVCHCQRYIALDDDGDDDHVSFRDWITITDMASKILIEAGEQADESIEENDEEDDDTSEAETTQMSTNSNKEEPPTLQRVPRKNAARSNGLTNGEAHLCRPRPLPHPLPHAKTASLRRKEFGISLLLSNVPMSPKVVNGSFAALYDDNDVGLEQLAGQLSVGGEFIRLSPRKRGKLSEKDRQRSLDCSFLAYRRDNPIKMKMMGSLDSKIDDILEMGSKVAGGGDDSDGETAEGRKEKDKEEDDRREGKGKVDEEGKEVDQAEEAESNEKSFSGKNVVGAKKGRVIEVPTVTKVKVKMSNGGLVKGEGTSLEGRVLEQERWDTGHRGQKGQKSQTGQEKNTGVKNNEIAKVASAGKNSPQKRDQKSNTASENQNSVGDHKMVLKASKSSELPTKSKNSVGGSNPDAGGTGGRYMMELSKAVCSKVKEALLTLPGSGGGNSTPAAMAGDGDGDVCCPYCGRELPSSLLS</sequence>
<dbReference type="EC" id="4.1.1.22" evidence="4"/>
<dbReference type="PANTHER" id="PTHR11999">
    <property type="entry name" value="GROUP II PYRIDOXAL-5-PHOSPHATE DECARBOXYLASE"/>
    <property type="match status" value="1"/>
</dbReference>
<feature type="region of interest" description="Disordered" evidence="10">
    <location>
        <begin position="338"/>
        <end position="406"/>
    </location>
</feature>
<evidence type="ECO:0000256" key="9">
    <source>
        <dbReference type="ARBA" id="ARBA00039946"/>
    </source>
</evidence>
<protein>
    <recommendedName>
        <fullName evidence="9">Histidine decarboxylase</fullName>
        <ecNumber evidence="4">4.1.1.22</ecNumber>
    </recommendedName>
</protein>